<dbReference type="Pfam" id="PF13812">
    <property type="entry name" value="PPR_3"/>
    <property type="match status" value="2"/>
</dbReference>
<dbReference type="NCBIfam" id="TIGR00756">
    <property type="entry name" value="PPR"/>
    <property type="match status" value="5"/>
</dbReference>
<reference evidence="5 6" key="1">
    <citation type="submission" date="2024-09" db="EMBL/GenBank/DDBJ databases">
        <title>Chromosome-scale assembly of Riccia sorocarpa.</title>
        <authorList>
            <person name="Paukszto L."/>
        </authorList>
    </citation>
    <scope>NUCLEOTIDE SEQUENCE [LARGE SCALE GENOMIC DNA]</scope>
    <source>
        <strain evidence="5">LP-2024</strain>
        <tissue evidence="5">Aerial parts of the thallus</tissue>
    </source>
</reference>
<dbReference type="AlphaFoldDB" id="A0ABD3GV44"/>
<evidence type="ECO:0000256" key="1">
    <source>
        <dbReference type="ARBA" id="ARBA00007626"/>
    </source>
</evidence>
<dbReference type="PROSITE" id="PS51375">
    <property type="entry name" value="PPR"/>
    <property type="match status" value="7"/>
</dbReference>
<feature type="region of interest" description="Disordered" evidence="4">
    <location>
        <begin position="18"/>
        <end position="57"/>
    </location>
</feature>
<evidence type="ECO:0008006" key="7">
    <source>
        <dbReference type="Google" id="ProtNLM"/>
    </source>
</evidence>
<feature type="repeat" description="PPR" evidence="3">
    <location>
        <begin position="438"/>
        <end position="472"/>
    </location>
</feature>
<organism evidence="5 6">
    <name type="scientific">Riccia sorocarpa</name>
    <dbReference type="NCBI Taxonomy" id="122646"/>
    <lineage>
        <taxon>Eukaryota</taxon>
        <taxon>Viridiplantae</taxon>
        <taxon>Streptophyta</taxon>
        <taxon>Embryophyta</taxon>
        <taxon>Marchantiophyta</taxon>
        <taxon>Marchantiopsida</taxon>
        <taxon>Marchantiidae</taxon>
        <taxon>Marchantiales</taxon>
        <taxon>Ricciaceae</taxon>
        <taxon>Riccia</taxon>
    </lineage>
</organism>
<comment type="similarity">
    <text evidence="1">Belongs to the PPR family. P subfamily.</text>
</comment>
<dbReference type="PANTHER" id="PTHR47447:SF28">
    <property type="entry name" value="PENTACOTRIPEPTIDE-REPEAT REGION OF PRORP DOMAIN-CONTAINING PROTEIN"/>
    <property type="match status" value="1"/>
</dbReference>
<keyword evidence="6" id="KW-1185">Reference proteome</keyword>
<feature type="repeat" description="PPR" evidence="3">
    <location>
        <begin position="332"/>
        <end position="367"/>
    </location>
</feature>
<dbReference type="SUPFAM" id="SSF48452">
    <property type="entry name" value="TPR-like"/>
    <property type="match status" value="1"/>
</dbReference>
<evidence type="ECO:0000256" key="2">
    <source>
        <dbReference type="ARBA" id="ARBA00022737"/>
    </source>
</evidence>
<dbReference type="Proteomes" id="UP001633002">
    <property type="component" value="Unassembled WGS sequence"/>
</dbReference>
<evidence type="ECO:0000313" key="5">
    <source>
        <dbReference type="EMBL" id="KAL3682287.1"/>
    </source>
</evidence>
<accession>A0ABD3GV44</accession>
<evidence type="ECO:0000256" key="3">
    <source>
        <dbReference type="PROSITE-ProRule" id="PRU00708"/>
    </source>
</evidence>
<comment type="caution">
    <text evidence="5">The sequence shown here is derived from an EMBL/GenBank/DDBJ whole genome shotgun (WGS) entry which is preliminary data.</text>
</comment>
<proteinExistence type="inferred from homology"/>
<keyword evidence="2" id="KW-0677">Repeat</keyword>
<feature type="repeat" description="PPR" evidence="3">
    <location>
        <begin position="368"/>
        <end position="402"/>
    </location>
</feature>
<sequence length="878" mass="96988">MCQVLCDGSLLSRVVRGTPRADQRAVPSGRDGGFRSSNVSQETGRPNTQRPKKDGKEDGMVMASALKGCPNTGGGNPVSWRNSRHYSAAADSGGPVPVDSSPTMEEGAYVGDLADDVLHHLQERIQVFGEDANESRFNADHQGTKRMYSSNGKTIQLRRFGVTKEKLELRRELVRGLAHAILNLEDVKLVGKVLSEWVKEFASRRYSLVSTSTRGLTYRFIPYSEVARVVDAVLQIVGEQGNLKGALEVVRWMERQGWCKLDPHLYTTIIDTLGEAGCLELAERIFSSLNNSSVEKDVPLFNAMINARGKAGHIDSLEDLFESMKNSPQRPDLVTYNTVMNSYVKAGMGLGTVVSVFKDMYTQGIEPDIISFNILLEACVGGGHVREAQKIFENLKKRALKPTVVTYTTLINVYASAGHSSDALLLLSEMLAHNCLPNAVTFTSLITACAREGVYEEAEKLFQVMKDFKVEPNVITYNAMIDLYRKSGNCVSARKLYDEMKLAGLEPTSVSVASLMTAYKTAGAYDEVFAVYDEAKLGAMCNEHIFTEAIDTCIKSGSIKKVSDVQSDMLAANCPPDVVTCSVVLSALGTRCSSEEDACVLVNFLRAFDSDDLIRGSCRMLLEIMSSDEEVNRNIQKLYLLLDKEDMRTWTVFTCALVDALWALGWYRRATLLVAWVMERGLFDDICVIQPREWKLDLRRLSKGAALVAFYQWLGQLLVVARHLEALQSREDVEEVTGEKGRGEENRADGELSFEEGGFVDSENAMQVEILVPLLPGLEDVLPGKKSPASGKSELSLLCPPLISVVTGWGKLSKEEGTSIVRNAMQKEMIKLRAPFRRSADSGKWMARGESLMRWLINPTTAPRLVLLDVVADGDHAQ</sequence>
<dbReference type="EMBL" id="JBJQOH010000006">
    <property type="protein sequence ID" value="KAL3682287.1"/>
    <property type="molecule type" value="Genomic_DNA"/>
</dbReference>
<name>A0ABD3GV44_9MARC</name>
<dbReference type="InterPro" id="IPR002885">
    <property type="entry name" value="PPR_rpt"/>
</dbReference>
<dbReference type="Pfam" id="PF13041">
    <property type="entry name" value="PPR_2"/>
    <property type="match status" value="1"/>
</dbReference>
<dbReference type="PANTHER" id="PTHR47447">
    <property type="entry name" value="OS03G0856100 PROTEIN"/>
    <property type="match status" value="1"/>
</dbReference>
<feature type="repeat" description="PPR" evidence="3">
    <location>
        <begin position="473"/>
        <end position="507"/>
    </location>
</feature>
<protein>
    <recommendedName>
        <fullName evidence="7">Pentatricopeptide repeat-containing protein</fullName>
    </recommendedName>
</protein>
<feature type="repeat" description="PPR" evidence="3">
    <location>
        <begin position="403"/>
        <end position="437"/>
    </location>
</feature>
<evidence type="ECO:0000313" key="6">
    <source>
        <dbReference type="Proteomes" id="UP001633002"/>
    </source>
</evidence>
<dbReference type="Gene3D" id="1.25.40.10">
    <property type="entry name" value="Tetratricopeptide repeat domain"/>
    <property type="match status" value="3"/>
</dbReference>
<dbReference type="InterPro" id="IPR011990">
    <property type="entry name" value="TPR-like_helical_dom_sf"/>
</dbReference>
<feature type="repeat" description="PPR" evidence="3">
    <location>
        <begin position="262"/>
        <end position="296"/>
    </location>
</feature>
<evidence type="ECO:0000256" key="4">
    <source>
        <dbReference type="SAM" id="MobiDB-lite"/>
    </source>
</evidence>
<feature type="repeat" description="PPR" evidence="3">
    <location>
        <begin position="297"/>
        <end position="331"/>
    </location>
</feature>
<feature type="compositionally biased region" description="Polar residues" evidence="4">
    <location>
        <begin position="35"/>
        <end position="49"/>
    </location>
</feature>
<gene>
    <name evidence="5" type="ORF">R1sor_000309</name>
</gene>